<reference evidence="1 2" key="1">
    <citation type="journal article" date="2019" name="Sci. Rep.">
        <title>Orb-weaving spider Araneus ventricosus genome elucidates the spidroin gene catalogue.</title>
        <authorList>
            <person name="Kono N."/>
            <person name="Nakamura H."/>
            <person name="Ohtoshi R."/>
            <person name="Moran D.A.P."/>
            <person name="Shinohara A."/>
            <person name="Yoshida Y."/>
            <person name="Fujiwara M."/>
            <person name="Mori M."/>
            <person name="Tomita M."/>
            <person name="Arakawa K."/>
        </authorList>
    </citation>
    <scope>NUCLEOTIDE SEQUENCE [LARGE SCALE GENOMIC DNA]</scope>
</reference>
<protein>
    <submittedName>
        <fullName evidence="1">Uncharacterized protein</fullName>
    </submittedName>
</protein>
<dbReference type="AlphaFoldDB" id="A0A4Y2A152"/>
<accession>A0A4Y2A152</accession>
<proteinExistence type="predicted"/>
<evidence type="ECO:0000313" key="2">
    <source>
        <dbReference type="Proteomes" id="UP000499080"/>
    </source>
</evidence>
<sequence>MTRTMLELAPPSPNLHSPPVRVCVSYVIFSADQASSAAYLQWNRVSSLEPSGFEAETLPLGPRGLAADNFSRNLCVDSEIRYVVVNPYLGFDSEVD</sequence>
<keyword evidence="2" id="KW-1185">Reference proteome</keyword>
<comment type="caution">
    <text evidence="1">The sequence shown here is derived from an EMBL/GenBank/DDBJ whole genome shotgun (WGS) entry which is preliminary data.</text>
</comment>
<organism evidence="1 2">
    <name type="scientific">Araneus ventricosus</name>
    <name type="common">Orbweaver spider</name>
    <name type="synonym">Epeira ventricosa</name>
    <dbReference type="NCBI Taxonomy" id="182803"/>
    <lineage>
        <taxon>Eukaryota</taxon>
        <taxon>Metazoa</taxon>
        <taxon>Ecdysozoa</taxon>
        <taxon>Arthropoda</taxon>
        <taxon>Chelicerata</taxon>
        <taxon>Arachnida</taxon>
        <taxon>Araneae</taxon>
        <taxon>Araneomorphae</taxon>
        <taxon>Entelegynae</taxon>
        <taxon>Araneoidea</taxon>
        <taxon>Araneidae</taxon>
        <taxon>Araneus</taxon>
    </lineage>
</organism>
<gene>
    <name evidence="1" type="ORF">AVEN_128191_1</name>
</gene>
<name>A0A4Y2A152_ARAVE</name>
<dbReference type="Proteomes" id="UP000499080">
    <property type="component" value="Unassembled WGS sequence"/>
</dbReference>
<dbReference type="EMBL" id="BGPR01000002">
    <property type="protein sequence ID" value="GBL73026.1"/>
    <property type="molecule type" value="Genomic_DNA"/>
</dbReference>
<evidence type="ECO:0000313" key="1">
    <source>
        <dbReference type="EMBL" id="GBL73026.1"/>
    </source>
</evidence>